<dbReference type="HOGENOM" id="CLU_3332894_0_0_6"/>
<organism evidence="1 2">
    <name type="scientific">Serratia plymuthica S13</name>
    <dbReference type="NCBI Taxonomy" id="1348660"/>
    <lineage>
        <taxon>Bacteria</taxon>
        <taxon>Pseudomonadati</taxon>
        <taxon>Pseudomonadota</taxon>
        <taxon>Gammaproteobacteria</taxon>
        <taxon>Enterobacterales</taxon>
        <taxon>Yersiniaceae</taxon>
        <taxon>Serratia</taxon>
    </lineage>
</organism>
<sequence>MCFSVKSIIQFKVIKEDICACDILMRKMVFLEPIKIWT</sequence>
<dbReference type="Proteomes" id="UP000014900">
    <property type="component" value="Chromosome"/>
</dbReference>
<evidence type="ECO:0000313" key="2">
    <source>
        <dbReference type="Proteomes" id="UP000014900"/>
    </source>
</evidence>
<gene>
    <name evidence="1" type="ORF">M621_01920</name>
</gene>
<proteinExistence type="predicted"/>
<dbReference type="KEGG" id="sry:M621_01920"/>
<name>S4YR23_SERPL</name>
<dbReference type="EMBL" id="CP006566">
    <property type="protein sequence ID" value="AGP46715.1"/>
    <property type="molecule type" value="Genomic_DNA"/>
</dbReference>
<dbReference type="AlphaFoldDB" id="S4YR23"/>
<evidence type="ECO:0000313" key="1">
    <source>
        <dbReference type="EMBL" id="AGP46715.1"/>
    </source>
</evidence>
<reference evidence="1 2" key="1">
    <citation type="journal article" date="2013" name="Genome Announc.">
        <title>Genome Sequence of Serratia plymuthica Strain S13, an Endophyte with Germination- and Plant-Growth-Promoting Activity from the Flower of Styrian Oil Pumpkin.</title>
        <authorList>
            <person name="Muller H."/>
            <person name="Furnkranz M."/>
            <person name="Grube M."/>
            <person name="Berg G."/>
        </authorList>
    </citation>
    <scope>NUCLEOTIDE SEQUENCE [LARGE SCALE GENOMIC DNA]</scope>
    <source>
        <strain evidence="1">S13</strain>
    </source>
</reference>
<protein>
    <submittedName>
        <fullName evidence="1">Uncharacterized protein</fullName>
    </submittedName>
</protein>
<accession>S4YR23</accession>